<dbReference type="AlphaFoldDB" id="A0A7I7VN87"/>
<sequence length="257" mass="28193">MRRTNGYGGNGKGLPALVALGATGQAGTHEERMRSDVVKVGAVAALLYAARRYFRDWGTTKAESASHLPGDGLVHPPVLQATEAVSIEAPAESTWPWLVQMGQDRGGLYSYERLENTLGLRYRNADQVHDEWQHLAVGDPVRLAPKGWLWLEDGIEMRVAELVEGKTVVLFAEPPGVPWTMVWSFHLMPRGVDRCRLLIRSRLGLRHPGEVMLAELFGPARAMLTRGMLLGIKRRAESHRQAGAAAAPASAEVHRVG</sequence>
<protein>
    <recommendedName>
        <fullName evidence="3">SRPBCC family protein</fullName>
    </recommendedName>
</protein>
<evidence type="ECO:0000313" key="1">
    <source>
        <dbReference type="EMBL" id="BBZ06520.1"/>
    </source>
</evidence>
<dbReference type="KEGG" id="mdr:MDOR_06890"/>
<dbReference type="Proteomes" id="UP000467201">
    <property type="component" value="Chromosome"/>
</dbReference>
<gene>
    <name evidence="1" type="ORF">MDOR_06890</name>
</gene>
<dbReference type="SUPFAM" id="SSF55961">
    <property type="entry name" value="Bet v1-like"/>
    <property type="match status" value="1"/>
</dbReference>
<evidence type="ECO:0008006" key="3">
    <source>
        <dbReference type="Google" id="ProtNLM"/>
    </source>
</evidence>
<proteinExistence type="predicted"/>
<name>A0A7I7VN87_9MYCO</name>
<organism evidence="1 2">
    <name type="scientific">Mycolicibacterium doricum</name>
    <dbReference type="NCBI Taxonomy" id="126673"/>
    <lineage>
        <taxon>Bacteria</taxon>
        <taxon>Bacillati</taxon>
        <taxon>Actinomycetota</taxon>
        <taxon>Actinomycetes</taxon>
        <taxon>Mycobacteriales</taxon>
        <taxon>Mycobacteriaceae</taxon>
        <taxon>Mycolicibacterium</taxon>
    </lineage>
</organism>
<accession>A0A7I7VN87</accession>
<dbReference type="EMBL" id="AP022605">
    <property type="protein sequence ID" value="BBZ06520.1"/>
    <property type="molecule type" value="Genomic_DNA"/>
</dbReference>
<reference evidence="1 2" key="1">
    <citation type="journal article" date="2019" name="Emerg. Microbes Infect.">
        <title>Comprehensive subspecies identification of 175 nontuberculous mycobacteria species based on 7547 genomic profiles.</title>
        <authorList>
            <person name="Matsumoto Y."/>
            <person name="Kinjo T."/>
            <person name="Motooka D."/>
            <person name="Nabeya D."/>
            <person name="Jung N."/>
            <person name="Uechi K."/>
            <person name="Horii T."/>
            <person name="Iida T."/>
            <person name="Fujita J."/>
            <person name="Nakamura S."/>
        </authorList>
    </citation>
    <scope>NUCLEOTIDE SEQUENCE [LARGE SCALE GENOMIC DNA]</scope>
    <source>
        <strain evidence="1 2">JCM 12405</strain>
    </source>
</reference>
<evidence type="ECO:0000313" key="2">
    <source>
        <dbReference type="Proteomes" id="UP000467201"/>
    </source>
</evidence>